<dbReference type="SUPFAM" id="SSF46894">
    <property type="entry name" value="C-terminal effector domain of the bipartite response regulators"/>
    <property type="match status" value="1"/>
</dbReference>
<dbReference type="Proteomes" id="UP001231445">
    <property type="component" value="Chromosome"/>
</dbReference>
<evidence type="ECO:0000313" key="7">
    <source>
        <dbReference type="EMBL" id="WIW96427.1"/>
    </source>
</evidence>
<feature type="domain" description="Response regulatory" evidence="6">
    <location>
        <begin position="1"/>
        <end position="39"/>
    </location>
</feature>
<dbReference type="GO" id="GO:0000160">
    <property type="term" value="P:phosphorelay signal transduction system"/>
    <property type="evidence" value="ECO:0007669"/>
    <property type="project" value="InterPro"/>
</dbReference>
<accession>A0A9Y2BBH6</accession>
<dbReference type="SUPFAM" id="SSF52172">
    <property type="entry name" value="CheY-like"/>
    <property type="match status" value="1"/>
</dbReference>
<dbReference type="CDD" id="cd06170">
    <property type="entry name" value="LuxR_C_like"/>
    <property type="match status" value="1"/>
</dbReference>
<dbReference type="KEGG" id="arue:QQX03_04810"/>
<evidence type="ECO:0000256" key="3">
    <source>
        <dbReference type="ARBA" id="ARBA00023163"/>
    </source>
</evidence>
<dbReference type="SMART" id="SM00421">
    <property type="entry name" value="HTH_LUXR"/>
    <property type="match status" value="1"/>
</dbReference>
<dbReference type="GO" id="GO:0006355">
    <property type="term" value="P:regulation of DNA-templated transcription"/>
    <property type="evidence" value="ECO:0007669"/>
    <property type="project" value="InterPro"/>
</dbReference>
<dbReference type="GO" id="GO:0003677">
    <property type="term" value="F:DNA binding"/>
    <property type="evidence" value="ECO:0007669"/>
    <property type="project" value="UniProtKB-KW"/>
</dbReference>
<dbReference type="RefSeq" id="WP_285976733.1">
    <property type="nucleotide sequence ID" value="NZ_CP127221.1"/>
</dbReference>
<dbReference type="EMBL" id="CP127221">
    <property type="protein sequence ID" value="WIW96427.1"/>
    <property type="molecule type" value="Genomic_DNA"/>
</dbReference>
<dbReference type="PANTHER" id="PTHR44688:SF16">
    <property type="entry name" value="DNA-BINDING TRANSCRIPTIONAL ACTIVATOR DEVR_DOSR"/>
    <property type="match status" value="1"/>
</dbReference>
<dbReference type="PRINTS" id="PR00038">
    <property type="entry name" value="HTHLUXR"/>
</dbReference>
<keyword evidence="1" id="KW-0805">Transcription regulation</keyword>
<dbReference type="PROSITE" id="PS50110">
    <property type="entry name" value="RESPONSE_REGULATORY"/>
    <property type="match status" value="1"/>
</dbReference>
<dbReference type="Gene3D" id="3.40.50.2300">
    <property type="match status" value="1"/>
</dbReference>
<evidence type="ECO:0000256" key="4">
    <source>
        <dbReference type="PROSITE-ProRule" id="PRU00169"/>
    </source>
</evidence>
<dbReference type="InterPro" id="IPR001789">
    <property type="entry name" value="Sig_transdc_resp-reg_receiver"/>
</dbReference>
<dbReference type="InterPro" id="IPR000792">
    <property type="entry name" value="Tscrpt_reg_LuxR_C"/>
</dbReference>
<dbReference type="InterPro" id="IPR011006">
    <property type="entry name" value="CheY-like_superfamily"/>
</dbReference>
<name>A0A9Y2BBH6_9SPHN</name>
<dbReference type="PROSITE" id="PS50043">
    <property type="entry name" value="HTH_LUXR_2"/>
    <property type="match status" value="1"/>
</dbReference>
<dbReference type="Pfam" id="PF00196">
    <property type="entry name" value="GerE"/>
    <property type="match status" value="1"/>
</dbReference>
<keyword evidence="8" id="KW-1185">Reference proteome</keyword>
<dbReference type="PANTHER" id="PTHR44688">
    <property type="entry name" value="DNA-BINDING TRANSCRIPTIONAL ACTIVATOR DEVR_DOSR"/>
    <property type="match status" value="1"/>
</dbReference>
<dbReference type="PROSITE" id="PS00622">
    <property type="entry name" value="HTH_LUXR_1"/>
    <property type="match status" value="1"/>
</dbReference>
<evidence type="ECO:0000313" key="8">
    <source>
        <dbReference type="Proteomes" id="UP001231445"/>
    </source>
</evidence>
<sequence>MTIFLLAQNIVAAIKAGALDYLALPIKPDQFLRTLSKLEPEAEEFPLARRRVIEARNRIESLSGRERQVLEWLSAGSSNKVIARELEIGPRTVEIHRANMMAKLGAQHAA</sequence>
<protein>
    <submittedName>
        <fullName evidence="7">LuxR C-terminal-related transcriptional regulator</fullName>
    </submittedName>
</protein>
<proteinExistence type="predicted"/>
<evidence type="ECO:0000256" key="1">
    <source>
        <dbReference type="ARBA" id="ARBA00023015"/>
    </source>
</evidence>
<keyword evidence="3" id="KW-0804">Transcription</keyword>
<dbReference type="InterPro" id="IPR016032">
    <property type="entry name" value="Sig_transdc_resp-reg_C-effctor"/>
</dbReference>
<dbReference type="AlphaFoldDB" id="A0A9Y2BBH6"/>
<feature type="domain" description="HTH luxR-type" evidence="5">
    <location>
        <begin position="55"/>
        <end position="110"/>
    </location>
</feature>
<keyword evidence="2" id="KW-0238">DNA-binding</keyword>
<evidence type="ECO:0000259" key="6">
    <source>
        <dbReference type="PROSITE" id="PS50110"/>
    </source>
</evidence>
<gene>
    <name evidence="7" type="ORF">QQX03_04810</name>
</gene>
<comment type="caution">
    <text evidence="4">Lacks conserved residue(s) required for the propagation of feature annotation.</text>
</comment>
<evidence type="ECO:0000259" key="5">
    <source>
        <dbReference type="PROSITE" id="PS50043"/>
    </source>
</evidence>
<reference evidence="7 8" key="1">
    <citation type="submission" date="2023-06" db="EMBL/GenBank/DDBJ databases">
        <title>Altererythrobacter rubellus NBRC 112769 genome.</title>
        <authorList>
            <person name="Zhang K."/>
        </authorList>
    </citation>
    <scope>NUCLEOTIDE SEQUENCE [LARGE SCALE GENOMIC DNA]</scope>
    <source>
        <strain evidence="7 8">NBRC 112769</strain>
    </source>
</reference>
<organism evidence="7 8">
    <name type="scientific">Altererythrobacter rubellus</name>
    <dbReference type="NCBI Taxonomy" id="2173831"/>
    <lineage>
        <taxon>Bacteria</taxon>
        <taxon>Pseudomonadati</taxon>
        <taxon>Pseudomonadota</taxon>
        <taxon>Alphaproteobacteria</taxon>
        <taxon>Sphingomonadales</taxon>
        <taxon>Erythrobacteraceae</taxon>
        <taxon>Altererythrobacter</taxon>
    </lineage>
</organism>
<evidence type="ECO:0000256" key="2">
    <source>
        <dbReference type="ARBA" id="ARBA00023125"/>
    </source>
</evidence>